<accession>H1D2Z7</accession>
<reference evidence="1 2" key="1">
    <citation type="submission" date="2011-11" db="EMBL/GenBank/DDBJ databases">
        <title>The Genome Sequence of Dialister succinatiphilus YIT 11850.</title>
        <authorList>
            <consortium name="The Broad Institute Genome Sequencing Platform"/>
            <person name="Earl A."/>
            <person name="Ward D."/>
            <person name="Feldgarden M."/>
            <person name="Gevers D."/>
            <person name="Morotomi M."/>
            <person name="Young S.K."/>
            <person name="Zeng Q."/>
            <person name="Gargeya S."/>
            <person name="Fitzgerald M."/>
            <person name="Haas B."/>
            <person name="Abouelleil A."/>
            <person name="Alvarado L."/>
            <person name="Arachchi H.M."/>
            <person name="Berlin A."/>
            <person name="Brown A."/>
            <person name="Chapman S.B."/>
            <person name="Dunbar C."/>
            <person name="Gearin G."/>
            <person name="Goldberg J."/>
            <person name="Griggs A."/>
            <person name="Gujja S."/>
            <person name="Heiman D."/>
            <person name="Howarth C."/>
            <person name="Lui A."/>
            <person name="MacDonald P.J.P."/>
            <person name="Montmayeur A."/>
            <person name="Murphy C."/>
            <person name="Neiman D."/>
            <person name="Pearson M."/>
            <person name="Priest M."/>
            <person name="Roberts A."/>
            <person name="Saif S."/>
            <person name="Shea T."/>
            <person name="Sisk P."/>
            <person name="Stolte C."/>
            <person name="Sykes S."/>
            <person name="Wortman J."/>
            <person name="Nusbaum C."/>
            <person name="Birren B."/>
        </authorList>
    </citation>
    <scope>NUCLEOTIDE SEQUENCE [LARGE SCALE GENOMIC DNA]</scope>
    <source>
        <strain evidence="1 2">YIT 11850</strain>
    </source>
</reference>
<dbReference type="EMBL" id="ADLT01000067">
    <property type="protein sequence ID" value="EHO62094.1"/>
    <property type="molecule type" value="Genomic_DNA"/>
</dbReference>
<proteinExistence type="predicted"/>
<gene>
    <name evidence="1" type="ORF">HMPREF9453_01985</name>
</gene>
<evidence type="ECO:0008006" key="3">
    <source>
        <dbReference type="Google" id="ProtNLM"/>
    </source>
</evidence>
<dbReference type="PATRIC" id="fig|742743.3.peg.2000"/>
<dbReference type="OrthoDB" id="1660997at2"/>
<keyword evidence="2" id="KW-1185">Reference proteome</keyword>
<evidence type="ECO:0000313" key="2">
    <source>
        <dbReference type="Proteomes" id="UP000003277"/>
    </source>
</evidence>
<name>H1D2Z7_9FIRM</name>
<dbReference type="Proteomes" id="UP000003277">
    <property type="component" value="Unassembled WGS sequence"/>
</dbReference>
<dbReference type="eggNOG" id="COG2982">
    <property type="taxonomic scope" value="Bacteria"/>
</dbReference>
<organism evidence="1 2">
    <name type="scientific">Dialister succinatiphilus YIT 11850</name>
    <dbReference type="NCBI Taxonomy" id="742743"/>
    <lineage>
        <taxon>Bacteria</taxon>
        <taxon>Bacillati</taxon>
        <taxon>Bacillota</taxon>
        <taxon>Negativicutes</taxon>
        <taxon>Veillonellales</taxon>
        <taxon>Veillonellaceae</taxon>
        <taxon>Dialister</taxon>
    </lineage>
</organism>
<protein>
    <recommendedName>
        <fullName evidence="3">AsmA-like C-terminal domain-containing protein</fullName>
    </recommendedName>
</protein>
<evidence type="ECO:0000313" key="1">
    <source>
        <dbReference type="EMBL" id="EHO62094.1"/>
    </source>
</evidence>
<comment type="caution">
    <text evidence="1">The sequence shown here is derived from an EMBL/GenBank/DDBJ whole genome shotgun (WGS) entry which is preliminary data.</text>
</comment>
<sequence>MKEKLTRLRRERQWGSYILVLAAILLTLFCLILLLAKIASFGAARIFNYAAARQDMLRGTITVESITANIHGGVTFENLSWDDPEGNPILRVPSGTLKVNPWDILRKHMVSTTLEEITLNRPVFAVRFDEDMKVDFVKQDHAKDEDRKAEKTLEDKVSNFNRNGRPLHFKLTIHNGRMEAFYRQRHYIAKHVNMTGTINTRGTTKLSLTTGSFGGTAVGDGVELACEIDFKEKGLPSLINFTANGVDPASLGLGDDIHDKMTLTAQGSGPLARMEADGTVTMKELHIPALDFRNVKGDVHYSSGEVTFSDVTARVYGGTVTARGNYNIDSRAYDIYLQGEDLDSRIPSNEPRFYCLVKLDGEIHCDGDQKHLIAFGRFSSGPGFYMLVPFKGITGTFNNRWRAVDFYDVSIDTSFGIIHTDAFHIIDGRLHLGTIELVDKETGKAMNLREARNSEGPMKTIKEIQNNIDSIKEQVDGLKP</sequence>
<dbReference type="HOGENOM" id="CLU_044825_0_0_9"/>
<dbReference type="RefSeq" id="WP_008860477.1">
    <property type="nucleotide sequence ID" value="NZ_JH591190.1"/>
</dbReference>
<dbReference type="AlphaFoldDB" id="H1D2Z7"/>